<gene>
    <name evidence="14" type="ORF">CARN1_0320</name>
</gene>
<dbReference type="InterPro" id="IPR036097">
    <property type="entry name" value="HisK_dim/P_sf"/>
</dbReference>
<feature type="domain" description="HAMP" evidence="13">
    <location>
        <begin position="191"/>
        <end position="244"/>
    </location>
</feature>
<dbReference type="CDD" id="cd00075">
    <property type="entry name" value="HATPase"/>
    <property type="match status" value="1"/>
</dbReference>
<feature type="domain" description="Histidine kinase" evidence="12">
    <location>
        <begin position="252"/>
        <end position="467"/>
    </location>
</feature>
<dbReference type="InterPro" id="IPR003660">
    <property type="entry name" value="HAMP_dom"/>
</dbReference>
<keyword evidence="6 11" id="KW-0812">Transmembrane</keyword>
<keyword evidence="10 11" id="KW-0472">Membrane</keyword>
<dbReference type="AlphaFoldDB" id="E6PFA9"/>
<comment type="caution">
    <text evidence="14">The sequence shown here is derived from an EMBL/GenBank/DDBJ whole genome shotgun (WGS) entry which is preliminary data.</text>
</comment>
<dbReference type="PANTHER" id="PTHR45436:SF5">
    <property type="entry name" value="SENSOR HISTIDINE KINASE TRCS"/>
    <property type="match status" value="1"/>
</dbReference>
<dbReference type="Gene3D" id="1.10.287.130">
    <property type="match status" value="1"/>
</dbReference>
<dbReference type="SMART" id="SM00387">
    <property type="entry name" value="HATPase_c"/>
    <property type="match status" value="1"/>
</dbReference>
<dbReference type="Pfam" id="PF00512">
    <property type="entry name" value="HisKA"/>
    <property type="match status" value="1"/>
</dbReference>
<dbReference type="Gene3D" id="6.10.340.10">
    <property type="match status" value="1"/>
</dbReference>
<evidence type="ECO:0000256" key="9">
    <source>
        <dbReference type="ARBA" id="ARBA00023012"/>
    </source>
</evidence>
<dbReference type="SUPFAM" id="SSF55874">
    <property type="entry name" value="ATPase domain of HSP90 chaperone/DNA topoisomerase II/histidine kinase"/>
    <property type="match status" value="1"/>
</dbReference>
<organism evidence="14">
    <name type="scientific">mine drainage metagenome</name>
    <dbReference type="NCBI Taxonomy" id="410659"/>
    <lineage>
        <taxon>unclassified sequences</taxon>
        <taxon>metagenomes</taxon>
        <taxon>ecological metagenomes</taxon>
    </lineage>
</organism>
<dbReference type="InterPro" id="IPR004358">
    <property type="entry name" value="Sig_transdc_His_kin-like_C"/>
</dbReference>
<keyword evidence="7" id="KW-0418">Kinase</keyword>
<name>E6PFA9_9ZZZZ</name>
<evidence type="ECO:0000259" key="12">
    <source>
        <dbReference type="PROSITE" id="PS50109"/>
    </source>
</evidence>
<dbReference type="PRINTS" id="PR00344">
    <property type="entry name" value="BCTRLSENSOR"/>
</dbReference>
<dbReference type="EC" id="2.7.13.3" evidence="3"/>
<dbReference type="PROSITE" id="PS50885">
    <property type="entry name" value="HAMP"/>
    <property type="match status" value="1"/>
</dbReference>
<accession>E6PFA9</accession>
<comment type="subcellular location">
    <subcellularLocation>
        <location evidence="2">Membrane</location>
    </subcellularLocation>
</comment>
<evidence type="ECO:0000259" key="13">
    <source>
        <dbReference type="PROSITE" id="PS50885"/>
    </source>
</evidence>
<dbReference type="Pfam" id="PF02518">
    <property type="entry name" value="HATPase_c"/>
    <property type="match status" value="1"/>
</dbReference>
<dbReference type="GO" id="GO:0000155">
    <property type="term" value="F:phosphorelay sensor kinase activity"/>
    <property type="evidence" value="ECO:0007669"/>
    <property type="project" value="InterPro"/>
</dbReference>
<reference evidence="14" key="1">
    <citation type="submission" date="2009-10" db="EMBL/GenBank/DDBJ databases">
        <title>Diversity of trophic interactions inside an arsenic-rich microbial ecosystem.</title>
        <authorList>
            <person name="Bertin P.N."/>
            <person name="Heinrich-Salmeron A."/>
            <person name="Pelletier E."/>
            <person name="Goulhen-Chollet F."/>
            <person name="Arsene-Ploetze F."/>
            <person name="Gallien S."/>
            <person name="Calteau A."/>
            <person name="Vallenet D."/>
            <person name="Casiot C."/>
            <person name="Chane-Woon-Ming B."/>
            <person name="Giloteaux L."/>
            <person name="Barakat M."/>
            <person name="Bonnefoy V."/>
            <person name="Bruneel O."/>
            <person name="Chandler M."/>
            <person name="Cleiss J."/>
            <person name="Duran R."/>
            <person name="Elbaz-Poulichet F."/>
            <person name="Fonknechten N."/>
            <person name="Lauga B."/>
            <person name="Mornico D."/>
            <person name="Ortet P."/>
            <person name="Schaeffer C."/>
            <person name="Siguier P."/>
            <person name="Alexander Thil Smith A."/>
            <person name="Van Dorsselaer A."/>
            <person name="Weissenbach J."/>
            <person name="Medigue C."/>
            <person name="Le Paslier D."/>
        </authorList>
    </citation>
    <scope>NUCLEOTIDE SEQUENCE</scope>
</reference>
<dbReference type="InterPro" id="IPR003594">
    <property type="entry name" value="HATPase_dom"/>
</dbReference>
<evidence type="ECO:0000256" key="2">
    <source>
        <dbReference type="ARBA" id="ARBA00004370"/>
    </source>
</evidence>
<dbReference type="Pfam" id="PF00672">
    <property type="entry name" value="HAMP"/>
    <property type="match status" value="1"/>
</dbReference>
<evidence type="ECO:0000256" key="4">
    <source>
        <dbReference type="ARBA" id="ARBA00022553"/>
    </source>
</evidence>
<evidence type="ECO:0000256" key="8">
    <source>
        <dbReference type="ARBA" id="ARBA00022989"/>
    </source>
</evidence>
<dbReference type="EMBL" id="CABL01000005">
    <property type="protein sequence ID" value="CBH75145.1"/>
    <property type="molecule type" value="Genomic_DNA"/>
</dbReference>
<sequence>MHSLKWRVAAWYAGLLIVVLLLVSAVVGMRLQSILYAQARSRVTATMAEIASSVQASEEPFSLGFGGSDAYALLTDSNNLTSWSSPTTFIQIDSSNGYPLAKSSNLGGTTIPKALGLDARTPIARRQIALPIGTLLVEDRYFVLGSRRVVVHVAERIDALERSIAQTRESIALAVIAAMLAIVALSWWLAGRAFDPLERLAQAMREIGSERLDRRLNWGKRDDEIGRLAESFDDLLARLQEAFARERQFISDASHELRTPLTSINANAQMLLRWGDRDPAILRESLETIVAESAQLSQMVGGMLLLAKADRGDEIPMEPLALGALAAEAVNGERASAASKGLGLRLDAENGVFVMGEGHLLRQAIANLIENAVKFTAQGSVEVRVRSLGERAIVEVIDSGTGIPDRQRAQIFERFYRGDSAHARAIPGTGLGLAIVRSIARVHRGEVRAEGAPGGGALLRITLPRLAEEFTDPS</sequence>
<dbReference type="FunFam" id="3.30.565.10:FF:000006">
    <property type="entry name" value="Sensor histidine kinase WalK"/>
    <property type="match status" value="1"/>
</dbReference>
<evidence type="ECO:0000256" key="7">
    <source>
        <dbReference type="ARBA" id="ARBA00022777"/>
    </source>
</evidence>
<dbReference type="PANTHER" id="PTHR45436">
    <property type="entry name" value="SENSOR HISTIDINE KINASE YKOH"/>
    <property type="match status" value="1"/>
</dbReference>
<keyword evidence="4" id="KW-0597">Phosphoprotein</keyword>
<evidence type="ECO:0000256" key="1">
    <source>
        <dbReference type="ARBA" id="ARBA00000085"/>
    </source>
</evidence>
<dbReference type="Gene3D" id="3.30.565.10">
    <property type="entry name" value="Histidine kinase-like ATPase, C-terminal domain"/>
    <property type="match status" value="1"/>
</dbReference>
<feature type="transmembrane region" description="Helical" evidence="11">
    <location>
        <begin position="12"/>
        <end position="31"/>
    </location>
</feature>
<dbReference type="InterPro" id="IPR036890">
    <property type="entry name" value="HATPase_C_sf"/>
</dbReference>
<dbReference type="InterPro" id="IPR005467">
    <property type="entry name" value="His_kinase_dom"/>
</dbReference>
<dbReference type="PROSITE" id="PS50109">
    <property type="entry name" value="HIS_KIN"/>
    <property type="match status" value="1"/>
</dbReference>
<keyword evidence="5 14" id="KW-0808">Transferase</keyword>
<proteinExistence type="predicted"/>
<dbReference type="SUPFAM" id="SSF158472">
    <property type="entry name" value="HAMP domain-like"/>
    <property type="match status" value="1"/>
</dbReference>
<evidence type="ECO:0000256" key="11">
    <source>
        <dbReference type="SAM" id="Phobius"/>
    </source>
</evidence>
<protein>
    <recommendedName>
        <fullName evidence="3">histidine kinase</fullName>
        <ecNumber evidence="3">2.7.13.3</ecNumber>
    </recommendedName>
</protein>
<dbReference type="GO" id="GO:0005886">
    <property type="term" value="C:plasma membrane"/>
    <property type="evidence" value="ECO:0007669"/>
    <property type="project" value="TreeGrafter"/>
</dbReference>
<evidence type="ECO:0000256" key="6">
    <source>
        <dbReference type="ARBA" id="ARBA00022692"/>
    </source>
</evidence>
<dbReference type="FunFam" id="1.10.287.130:FF:000001">
    <property type="entry name" value="Two-component sensor histidine kinase"/>
    <property type="match status" value="1"/>
</dbReference>
<dbReference type="SUPFAM" id="SSF47384">
    <property type="entry name" value="Homodimeric domain of signal transducing histidine kinase"/>
    <property type="match status" value="1"/>
</dbReference>
<evidence type="ECO:0000256" key="3">
    <source>
        <dbReference type="ARBA" id="ARBA00012438"/>
    </source>
</evidence>
<dbReference type="SMART" id="SM00388">
    <property type="entry name" value="HisKA"/>
    <property type="match status" value="1"/>
</dbReference>
<dbReference type="SMART" id="SM00304">
    <property type="entry name" value="HAMP"/>
    <property type="match status" value="1"/>
</dbReference>
<evidence type="ECO:0000256" key="5">
    <source>
        <dbReference type="ARBA" id="ARBA00022679"/>
    </source>
</evidence>
<feature type="transmembrane region" description="Helical" evidence="11">
    <location>
        <begin position="171"/>
        <end position="190"/>
    </location>
</feature>
<dbReference type="InterPro" id="IPR050428">
    <property type="entry name" value="TCS_sensor_his_kinase"/>
</dbReference>
<evidence type="ECO:0000256" key="10">
    <source>
        <dbReference type="ARBA" id="ARBA00023136"/>
    </source>
</evidence>
<dbReference type="InterPro" id="IPR003661">
    <property type="entry name" value="HisK_dim/P_dom"/>
</dbReference>
<dbReference type="CDD" id="cd06225">
    <property type="entry name" value="HAMP"/>
    <property type="match status" value="1"/>
</dbReference>
<comment type="catalytic activity">
    <reaction evidence="1">
        <text>ATP + protein L-histidine = ADP + protein N-phospho-L-histidine.</text>
        <dbReference type="EC" id="2.7.13.3"/>
    </reaction>
</comment>
<keyword evidence="9" id="KW-0902">Two-component regulatory system</keyword>
<dbReference type="CDD" id="cd00082">
    <property type="entry name" value="HisKA"/>
    <property type="match status" value="1"/>
</dbReference>
<evidence type="ECO:0000313" key="14">
    <source>
        <dbReference type="EMBL" id="CBH75145.1"/>
    </source>
</evidence>
<keyword evidence="8 11" id="KW-1133">Transmembrane helix</keyword>